<sequence>MKKNKTKLFPDVWINILSGCSEIFLSIRDGVGATEKTQGSKPFGFARFENISEGNVQIASVVDVDEPRANLDDGGTGSADPPGGRFENPLYRSKRRGGRKEDEEVLNMEAPLSLSTLKDKVGRQIEEVDVDIDE</sequence>
<evidence type="ECO:0000313" key="2">
    <source>
        <dbReference type="EMBL" id="KOX71102.1"/>
    </source>
</evidence>
<feature type="region of interest" description="Disordered" evidence="1">
    <location>
        <begin position="67"/>
        <end position="104"/>
    </location>
</feature>
<proteinExistence type="predicted"/>
<dbReference type="OrthoDB" id="10067964at2759"/>
<dbReference type="STRING" id="166423.A0A0N0U497"/>
<dbReference type="EMBL" id="KQ435847">
    <property type="protein sequence ID" value="KOX71102.1"/>
    <property type="molecule type" value="Genomic_DNA"/>
</dbReference>
<gene>
    <name evidence="2" type="ORF">WN51_04637</name>
</gene>
<reference evidence="2 3" key="1">
    <citation type="submission" date="2015-07" db="EMBL/GenBank/DDBJ databases">
        <title>The genome of Melipona quadrifasciata.</title>
        <authorList>
            <person name="Pan H."/>
            <person name="Kapheim K."/>
        </authorList>
    </citation>
    <scope>NUCLEOTIDE SEQUENCE [LARGE SCALE GENOMIC DNA]</scope>
    <source>
        <strain evidence="2">0111107301</strain>
        <tissue evidence="2">Whole body</tissue>
    </source>
</reference>
<organism evidence="2 3">
    <name type="scientific">Melipona quadrifasciata</name>
    <dbReference type="NCBI Taxonomy" id="166423"/>
    <lineage>
        <taxon>Eukaryota</taxon>
        <taxon>Metazoa</taxon>
        <taxon>Ecdysozoa</taxon>
        <taxon>Arthropoda</taxon>
        <taxon>Hexapoda</taxon>
        <taxon>Insecta</taxon>
        <taxon>Pterygota</taxon>
        <taxon>Neoptera</taxon>
        <taxon>Endopterygota</taxon>
        <taxon>Hymenoptera</taxon>
        <taxon>Apocrita</taxon>
        <taxon>Aculeata</taxon>
        <taxon>Apoidea</taxon>
        <taxon>Anthophila</taxon>
        <taxon>Apidae</taxon>
        <taxon>Melipona</taxon>
    </lineage>
</organism>
<dbReference type="Proteomes" id="UP000053105">
    <property type="component" value="Unassembled WGS sequence"/>
</dbReference>
<protein>
    <submittedName>
        <fullName evidence="2">Uncharacterized protein</fullName>
    </submittedName>
</protein>
<accession>A0A0N0U497</accession>
<evidence type="ECO:0000256" key="1">
    <source>
        <dbReference type="SAM" id="MobiDB-lite"/>
    </source>
</evidence>
<evidence type="ECO:0000313" key="3">
    <source>
        <dbReference type="Proteomes" id="UP000053105"/>
    </source>
</evidence>
<name>A0A0N0U497_9HYME</name>
<dbReference type="AlphaFoldDB" id="A0A0N0U497"/>
<keyword evidence="3" id="KW-1185">Reference proteome</keyword>